<dbReference type="InterPro" id="IPR007690">
    <property type="entry name" value="T2SS_GspM"/>
</dbReference>
<comment type="subcellular location">
    <subcellularLocation>
        <location evidence="1">Cell inner membrane</location>
        <topology evidence="1">Single-pass membrane protein</topology>
    </subcellularLocation>
</comment>
<keyword evidence="12" id="KW-1185">Reference proteome</keyword>
<evidence type="ECO:0000256" key="2">
    <source>
        <dbReference type="ARBA" id="ARBA00010637"/>
    </source>
</evidence>
<dbReference type="GO" id="GO:0015627">
    <property type="term" value="C:type II protein secretion system complex"/>
    <property type="evidence" value="ECO:0007669"/>
    <property type="project" value="InterPro"/>
</dbReference>
<evidence type="ECO:0000256" key="9">
    <source>
        <dbReference type="ARBA" id="ARBA00023136"/>
    </source>
</evidence>
<keyword evidence="7" id="KW-0653">Protein transport</keyword>
<dbReference type="GO" id="GO:0005886">
    <property type="term" value="C:plasma membrane"/>
    <property type="evidence" value="ECO:0007669"/>
    <property type="project" value="UniProtKB-SubCell"/>
</dbReference>
<proteinExistence type="inferred from homology"/>
<keyword evidence="4" id="KW-1003">Cell membrane</keyword>
<evidence type="ECO:0000256" key="6">
    <source>
        <dbReference type="ARBA" id="ARBA00022692"/>
    </source>
</evidence>
<evidence type="ECO:0000256" key="7">
    <source>
        <dbReference type="ARBA" id="ARBA00022927"/>
    </source>
</evidence>
<evidence type="ECO:0000256" key="10">
    <source>
        <dbReference type="SAM" id="Phobius"/>
    </source>
</evidence>
<name>A0A2K8MGC3_9SPHN</name>
<evidence type="ECO:0000256" key="5">
    <source>
        <dbReference type="ARBA" id="ARBA00022519"/>
    </source>
</evidence>
<evidence type="ECO:0000256" key="4">
    <source>
        <dbReference type="ARBA" id="ARBA00022475"/>
    </source>
</evidence>
<dbReference type="OrthoDB" id="7584512at2"/>
<reference evidence="11 12" key="1">
    <citation type="submission" date="2017-11" db="EMBL/GenBank/DDBJ databases">
        <title>Complete genome sequence of Sphingomonas sp. Strain Cra20, a psychrotolerant potential plant growth promoting rhizobacteria.</title>
        <authorList>
            <person name="Luo Y."/>
        </authorList>
    </citation>
    <scope>NUCLEOTIDE SEQUENCE [LARGE SCALE GENOMIC DNA]</scope>
    <source>
        <strain evidence="11 12">Cra20</strain>
    </source>
</reference>
<evidence type="ECO:0000313" key="11">
    <source>
        <dbReference type="EMBL" id="ATY32024.1"/>
    </source>
</evidence>
<accession>A0A2K8MGC3</accession>
<feature type="transmembrane region" description="Helical" evidence="10">
    <location>
        <begin position="31"/>
        <end position="50"/>
    </location>
</feature>
<dbReference type="Proteomes" id="UP000229081">
    <property type="component" value="Chromosome"/>
</dbReference>
<dbReference type="GO" id="GO:0015628">
    <property type="term" value="P:protein secretion by the type II secretion system"/>
    <property type="evidence" value="ECO:0007669"/>
    <property type="project" value="InterPro"/>
</dbReference>
<keyword evidence="5" id="KW-0997">Cell inner membrane</keyword>
<evidence type="ECO:0000313" key="12">
    <source>
        <dbReference type="Proteomes" id="UP000229081"/>
    </source>
</evidence>
<comment type="similarity">
    <text evidence="2">Belongs to the GSP M family.</text>
</comment>
<dbReference type="KEGG" id="sphc:CVN68_08575"/>
<protein>
    <submittedName>
        <fullName evidence="11">Type II secretion system protein M</fullName>
    </submittedName>
</protein>
<dbReference type="InterPro" id="IPR023229">
    <property type="entry name" value="T2SS_M_periplasmic_sf"/>
</dbReference>
<dbReference type="SUPFAM" id="SSF103054">
    <property type="entry name" value="General secretion pathway protein M, EpsM"/>
    <property type="match status" value="1"/>
</dbReference>
<organism evidence="11 12">
    <name type="scientific">Sphingomonas psychrotolerans</name>
    <dbReference type="NCBI Taxonomy" id="1327635"/>
    <lineage>
        <taxon>Bacteria</taxon>
        <taxon>Pseudomonadati</taxon>
        <taxon>Pseudomonadota</taxon>
        <taxon>Alphaproteobacteria</taxon>
        <taxon>Sphingomonadales</taxon>
        <taxon>Sphingomonadaceae</taxon>
        <taxon>Sphingomonas</taxon>
    </lineage>
</organism>
<keyword evidence="3" id="KW-0813">Transport</keyword>
<gene>
    <name evidence="11" type="ORF">CVN68_08575</name>
</gene>
<dbReference type="Pfam" id="PF04612">
    <property type="entry name" value="T2SSM"/>
    <property type="match status" value="1"/>
</dbReference>
<evidence type="ECO:0000256" key="3">
    <source>
        <dbReference type="ARBA" id="ARBA00022448"/>
    </source>
</evidence>
<evidence type="ECO:0000256" key="1">
    <source>
        <dbReference type="ARBA" id="ARBA00004377"/>
    </source>
</evidence>
<dbReference type="AlphaFoldDB" id="A0A2K8MGC3"/>
<evidence type="ECO:0000256" key="8">
    <source>
        <dbReference type="ARBA" id="ARBA00022989"/>
    </source>
</evidence>
<keyword evidence="9 10" id="KW-0472">Membrane</keyword>
<dbReference type="Gene3D" id="3.30.1360.100">
    <property type="entry name" value="General secretion pathway protein M, EpsM"/>
    <property type="match status" value="1"/>
</dbReference>
<sequence length="165" mass="17401">MRVVISRLPALDAALIRFDTWWGGLSRREQILVAGAGVLLSLVVLVFGVVKPLQAARADALADIRTYETLSARIRAAGTLTTTRVPRRQGPPAQVASSSATAFGLTVAPETIPGGVRVTVADVSYDTLLAWLADLGASSDLKVRRLSIQRRPTAGRVSASVDLGA</sequence>
<keyword evidence="6 10" id="KW-0812">Transmembrane</keyword>
<dbReference type="EMBL" id="CP024923">
    <property type="protein sequence ID" value="ATY32024.1"/>
    <property type="molecule type" value="Genomic_DNA"/>
</dbReference>
<keyword evidence="8 10" id="KW-1133">Transmembrane helix</keyword>